<protein>
    <submittedName>
        <fullName evidence="1">Uncharacterized protein</fullName>
    </submittedName>
</protein>
<gene>
    <name evidence="1" type="ORF">NM688_g733</name>
</gene>
<reference evidence="1" key="1">
    <citation type="submission" date="2022-07" db="EMBL/GenBank/DDBJ databases">
        <title>Genome Sequence of Phlebia brevispora.</title>
        <authorList>
            <person name="Buettner E."/>
        </authorList>
    </citation>
    <scope>NUCLEOTIDE SEQUENCE</scope>
    <source>
        <strain evidence="1">MPL23</strain>
    </source>
</reference>
<organism evidence="1 2">
    <name type="scientific">Phlebia brevispora</name>
    <dbReference type="NCBI Taxonomy" id="194682"/>
    <lineage>
        <taxon>Eukaryota</taxon>
        <taxon>Fungi</taxon>
        <taxon>Dikarya</taxon>
        <taxon>Basidiomycota</taxon>
        <taxon>Agaricomycotina</taxon>
        <taxon>Agaricomycetes</taxon>
        <taxon>Polyporales</taxon>
        <taxon>Meruliaceae</taxon>
        <taxon>Phlebia</taxon>
    </lineage>
</organism>
<sequence length="532" mass="59843">MECSTDDTLPETMGMVAPDVIDAPSPIQHEANCFVHCLPNEILGEIFFLTMSHFMWHPQPRFQQSGHRVSYGGWIFITGVCRRWYTVAVHIPTLWSHLLLPCDKVFIKLLLQRSQDTPLHVVNHRAFDNKSIAEVPEMLQLVLPQQLHRIRTLSLHIHRDAYKDFVHEALTLPAPNLHTLEVDIWSSNAPDICIHHHLMPSLRVFRNSGRDNAPWESLSSMATLQVLDLNNQFFGGKVALSTVLDVLAGVPLLQKLRLHHFVPVAAGELQAVRLKRLEECDLLSTPAACVALLRHITTPPDVRILISYYPLSGMDYPQPMESIAMKSETASPLVSFAIFVALGHYRRTTVAGWKSPVGLEHTLDLDNGSAFRLALQEAPPLHHFLRPLSLLSVRQLHLRLTAESILAPLPDITDLAVLSSMMPNVTELSIVWWPLPICVDALCNHRMTASGSKFPWPRLTTLVLEHVLCRRPDPPSPNDCEYGGKLLRTGLLRRQAGGCAMLDRLVVRMCSLEESDLPILQDCCRKLICENN</sequence>
<accession>A0ACC1TDN2</accession>
<evidence type="ECO:0000313" key="1">
    <source>
        <dbReference type="EMBL" id="KAJ3558755.1"/>
    </source>
</evidence>
<comment type="caution">
    <text evidence="1">The sequence shown here is derived from an EMBL/GenBank/DDBJ whole genome shotgun (WGS) entry which is preliminary data.</text>
</comment>
<keyword evidence="2" id="KW-1185">Reference proteome</keyword>
<dbReference type="EMBL" id="JANHOG010000067">
    <property type="protein sequence ID" value="KAJ3558755.1"/>
    <property type="molecule type" value="Genomic_DNA"/>
</dbReference>
<name>A0ACC1TDN2_9APHY</name>
<dbReference type="Proteomes" id="UP001148662">
    <property type="component" value="Unassembled WGS sequence"/>
</dbReference>
<evidence type="ECO:0000313" key="2">
    <source>
        <dbReference type="Proteomes" id="UP001148662"/>
    </source>
</evidence>
<proteinExistence type="predicted"/>